<comment type="caution">
    <text evidence="1">The sequence shown here is derived from an EMBL/GenBank/DDBJ whole genome shotgun (WGS) entry which is preliminary data.</text>
</comment>
<protein>
    <submittedName>
        <fullName evidence="1">Uncharacterized protein</fullName>
    </submittedName>
</protein>
<dbReference type="AlphaFoldDB" id="A0A8X6Y4I8"/>
<organism evidence="1 2">
    <name type="scientific">Trichonephila inaurata madagascariensis</name>
    <dbReference type="NCBI Taxonomy" id="2747483"/>
    <lineage>
        <taxon>Eukaryota</taxon>
        <taxon>Metazoa</taxon>
        <taxon>Ecdysozoa</taxon>
        <taxon>Arthropoda</taxon>
        <taxon>Chelicerata</taxon>
        <taxon>Arachnida</taxon>
        <taxon>Araneae</taxon>
        <taxon>Araneomorphae</taxon>
        <taxon>Entelegynae</taxon>
        <taxon>Araneoidea</taxon>
        <taxon>Nephilidae</taxon>
        <taxon>Trichonephila</taxon>
        <taxon>Trichonephila inaurata</taxon>
    </lineage>
</organism>
<reference evidence="1" key="1">
    <citation type="submission" date="2020-08" db="EMBL/GenBank/DDBJ databases">
        <title>Multicomponent nature underlies the extraordinary mechanical properties of spider dragline silk.</title>
        <authorList>
            <person name="Kono N."/>
            <person name="Nakamura H."/>
            <person name="Mori M."/>
            <person name="Yoshida Y."/>
            <person name="Ohtoshi R."/>
            <person name="Malay A.D."/>
            <person name="Moran D.A.P."/>
            <person name="Tomita M."/>
            <person name="Numata K."/>
            <person name="Arakawa K."/>
        </authorList>
    </citation>
    <scope>NUCLEOTIDE SEQUENCE</scope>
</reference>
<name>A0A8X6Y4I8_9ARAC</name>
<gene>
    <name evidence="1" type="ORF">TNIN_38541</name>
</gene>
<proteinExistence type="predicted"/>
<keyword evidence="2" id="KW-1185">Reference proteome</keyword>
<dbReference type="OrthoDB" id="6439740at2759"/>
<evidence type="ECO:0000313" key="2">
    <source>
        <dbReference type="Proteomes" id="UP000886998"/>
    </source>
</evidence>
<evidence type="ECO:0000313" key="1">
    <source>
        <dbReference type="EMBL" id="GFY65352.1"/>
    </source>
</evidence>
<accession>A0A8X6Y4I8</accession>
<dbReference type="EMBL" id="BMAV01015538">
    <property type="protein sequence ID" value="GFY65352.1"/>
    <property type="molecule type" value="Genomic_DNA"/>
</dbReference>
<sequence>MLNGELVVRNHITEEEVKIPRDFHYLKVVKSDHDNYKLTFCNFLGNEFFEYKKYDPQYSGISDEYKFVDFGSIKKTHNLEFKEYVGHAPKFFAAEGPIEPGSQNHAIDLFRLVKSGKVGTFADEFGYFDGQNKLHYYNYHKSTESNTYDPENFSVKMINVDVSKVDKFYLIGEQGDIIIHPILENLDIF</sequence>
<dbReference type="Proteomes" id="UP000886998">
    <property type="component" value="Unassembled WGS sequence"/>
</dbReference>